<evidence type="ECO:0000256" key="1">
    <source>
        <dbReference type="ARBA" id="ARBA00007788"/>
    </source>
</evidence>
<keyword evidence="9" id="KW-1185">Reference proteome</keyword>
<feature type="region of interest" description="Disordered" evidence="6">
    <location>
        <begin position="177"/>
        <end position="197"/>
    </location>
</feature>
<dbReference type="RefSeq" id="WP_160586648.1">
    <property type="nucleotide sequence ID" value="NZ_BMHN01000001.1"/>
</dbReference>
<evidence type="ECO:0000256" key="5">
    <source>
        <dbReference type="ARBA" id="ARBA00023163"/>
    </source>
</evidence>
<dbReference type="PANTHER" id="PTHR30376">
    <property type="entry name" value="SIGMA FACTOR RPOH HEAT SHOCK RELATED"/>
    <property type="match status" value="1"/>
</dbReference>
<dbReference type="SUPFAM" id="SSF88946">
    <property type="entry name" value="Sigma2 domain of RNA polymerase sigma factors"/>
    <property type="match status" value="1"/>
</dbReference>
<reference evidence="8 9" key="1">
    <citation type="journal article" date="2016" name="Int. J. Syst. Evol. Microbiol.">
        <title>Pyruvatibacter mobilis gen. nov., sp. nov., a marine bacterium from the culture broth of Picochlorum sp. 122.</title>
        <authorList>
            <person name="Wang G."/>
            <person name="Tang M."/>
            <person name="Wu H."/>
            <person name="Dai S."/>
            <person name="Li T."/>
            <person name="Chen C."/>
            <person name="He H."/>
            <person name="Fan J."/>
            <person name="Xiang W."/>
            <person name="Li X."/>
        </authorList>
    </citation>
    <scope>NUCLEOTIDE SEQUENCE [LARGE SCALE GENOMIC DNA]</scope>
    <source>
        <strain evidence="8 9">GYP-11</strain>
    </source>
</reference>
<name>A0A845Q7G7_9HYPH</name>
<evidence type="ECO:0000256" key="2">
    <source>
        <dbReference type="ARBA" id="ARBA00023015"/>
    </source>
</evidence>
<dbReference type="NCBIfam" id="NF005693">
    <property type="entry name" value="PRK07500.1"/>
    <property type="match status" value="1"/>
</dbReference>
<evidence type="ECO:0000256" key="4">
    <source>
        <dbReference type="ARBA" id="ARBA00023125"/>
    </source>
</evidence>
<dbReference type="EMBL" id="WXYQ01000001">
    <property type="protein sequence ID" value="NBG94563.1"/>
    <property type="molecule type" value="Genomic_DNA"/>
</dbReference>
<dbReference type="GO" id="GO:0006352">
    <property type="term" value="P:DNA-templated transcription initiation"/>
    <property type="evidence" value="ECO:0007669"/>
    <property type="project" value="InterPro"/>
</dbReference>
<dbReference type="GeneID" id="300653544"/>
<dbReference type="InterPro" id="IPR007627">
    <property type="entry name" value="RNA_pol_sigma70_r2"/>
</dbReference>
<dbReference type="OrthoDB" id="9809557at2"/>
<dbReference type="GO" id="GO:0003677">
    <property type="term" value="F:DNA binding"/>
    <property type="evidence" value="ECO:0007669"/>
    <property type="project" value="UniProtKB-KW"/>
</dbReference>
<dbReference type="PRINTS" id="PR00046">
    <property type="entry name" value="SIGMA70FCT"/>
</dbReference>
<comment type="similarity">
    <text evidence="1">Belongs to the sigma-70 factor family.</text>
</comment>
<dbReference type="CDD" id="cd06171">
    <property type="entry name" value="Sigma70_r4"/>
    <property type="match status" value="1"/>
</dbReference>
<evidence type="ECO:0000259" key="7">
    <source>
        <dbReference type="PROSITE" id="PS00715"/>
    </source>
</evidence>
<organism evidence="8 9">
    <name type="scientific">Pyruvatibacter mobilis</name>
    <dbReference type="NCBI Taxonomy" id="1712261"/>
    <lineage>
        <taxon>Bacteria</taxon>
        <taxon>Pseudomonadati</taxon>
        <taxon>Pseudomonadota</taxon>
        <taxon>Alphaproteobacteria</taxon>
        <taxon>Hyphomicrobiales</taxon>
        <taxon>Parvibaculaceae</taxon>
        <taxon>Pyruvatibacter</taxon>
    </lineage>
</organism>
<evidence type="ECO:0000256" key="3">
    <source>
        <dbReference type="ARBA" id="ARBA00023082"/>
    </source>
</evidence>
<evidence type="ECO:0000313" key="9">
    <source>
        <dbReference type="Proteomes" id="UP000470384"/>
    </source>
</evidence>
<dbReference type="GO" id="GO:0016987">
    <property type="term" value="F:sigma factor activity"/>
    <property type="evidence" value="ECO:0007669"/>
    <property type="project" value="UniProtKB-KW"/>
</dbReference>
<dbReference type="NCBIfam" id="NF005143">
    <property type="entry name" value="PRK06596.1"/>
    <property type="match status" value="1"/>
</dbReference>
<dbReference type="InterPro" id="IPR000943">
    <property type="entry name" value="RNA_pol_sigma70"/>
</dbReference>
<protein>
    <submittedName>
        <fullName evidence="8">RNA polymerase factor sigma-32</fullName>
    </submittedName>
</protein>
<comment type="caution">
    <text evidence="8">The sequence shown here is derived from an EMBL/GenBank/DDBJ whole genome shotgun (WGS) entry which is preliminary data.</text>
</comment>
<evidence type="ECO:0000256" key="6">
    <source>
        <dbReference type="SAM" id="MobiDB-lite"/>
    </source>
</evidence>
<dbReference type="Gene3D" id="1.20.140.160">
    <property type="match status" value="1"/>
</dbReference>
<keyword evidence="2" id="KW-0805">Transcription regulation</keyword>
<keyword evidence="3" id="KW-0731">Sigma factor</keyword>
<dbReference type="InterPro" id="IPR013325">
    <property type="entry name" value="RNA_pol_sigma_r2"/>
</dbReference>
<dbReference type="InterPro" id="IPR014284">
    <property type="entry name" value="RNA_pol_sigma-70_dom"/>
</dbReference>
<accession>A0A845Q7G7</accession>
<dbReference type="PANTHER" id="PTHR30376:SF3">
    <property type="entry name" value="RNA POLYMERASE SIGMA FACTOR RPOH"/>
    <property type="match status" value="1"/>
</dbReference>
<dbReference type="Pfam" id="PF04545">
    <property type="entry name" value="Sigma70_r4"/>
    <property type="match status" value="1"/>
</dbReference>
<gene>
    <name evidence="8" type="ORF">GTQ45_02305</name>
</gene>
<dbReference type="Gene3D" id="1.20.120.1810">
    <property type="match status" value="1"/>
</dbReference>
<dbReference type="Pfam" id="PF04542">
    <property type="entry name" value="Sigma70_r2"/>
    <property type="match status" value="1"/>
</dbReference>
<dbReference type="InterPro" id="IPR050813">
    <property type="entry name" value="Sigma-70_Factor"/>
</dbReference>
<feature type="domain" description="RNA polymerase sigma-70" evidence="7">
    <location>
        <begin position="73"/>
        <end position="86"/>
    </location>
</feature>
<sequence length="298" mass="33897">MATSAVSSQGSDRRFIRTAMKAPLLEADHELNLARAWHEHQDEDALHELTSAYMRLVIAMAAKFRVYGLPMGDLVQEGNVGLMQAAQRFDPERGVRFSTYASWWIRSSIQDYILRNWSIVRTGTTAAQKSLFFNLRRLRALINDGGRASMTPEGRDFIADKLRVPLRDVEAMESRLSASDRSLNATVPGAEGGEGASMEWQDMLADDRPDPEDQTREAHDAEVRRRWLARALETLNERELFIIKRRRLSEDGQTLEALGEQLGISKERVRQVEHQALNKLRAALLKETDDMESMLEDD</sequence>
<dbReference type="PROSITE" id="PS00715">
    <property type="entry name" value="SIGMA70_1"/>
    <property type="match status" value="1"/>
</dbReference>
<dbReference type="InterPro" id="IPR007630">
    <property type="entry name" value="RNA_pol_sigma70_r4"/>
</dbReference>
<dbReference type="PIRSF" id="PIRSF000770">
    <property type="entry name" value="RNA_pol_sigma-SigE/K"/>
    <property type="match status" value="1"/>
</dbReference>
<dbReference type="AlphaFoldDB" id="A0A845Q7G7"/>
<dbReference type="NCBIfam" id="TIGR02937">
    <property type="entry name" value="sigma70-ECF"/>
    <property type="match status" value="1"/>
</dbReference>
<keyword evidence="5" id="KW-0804">Transcription</keyword>
<keyword evidence="4" id="KW-0238">DNA-binding</keyword>
<dbReference type="Proteomes" id="UP000470384">
    <property type="component" value="Unassembled WGS sequence"/>
</dbReference>
<evidence type="ECO:0000313" key="8">
    <source>
        <dbReference type="EMBL" id="NBG94563.1"/>
    </source>
</evidence>
<dbReference type="InterPro" id="IPR013324">
    <property type="entry name" value="RNA_pol_sigma_r3/r4-like"/>
</dbReference>
<dbReference type="SUPFAM" id="SSF88659">
    <property type="entry name" value="Sigma3 and sigma4 domains of RNA polymerase sigma factors"/>
    <property type="match status" value="1"/>
</dbReference>
<proteinExistence type="inferred from homology"/>